<dbReference type="InterPro" id="IPR034113">
    <property type="entry name" value="SCP_GAPR1-like"/>
</dbReference>
<dbReference type="InterPro" id="IPR001283">
    <property type="entry name" value="CRISP-related"/>
</dbReference>
<reference evidence="2" key="5">
    <citation type="submission" date="2025-09" db="UniProtKB">
        <authorList>
            <consortium name="Ensembl"/>
        </authorList>
    </citation>
    <scope>IDENTIFICATION</scope>
</reference>
<protein>
    <recommendedName>
        <fullName evidence="1">SCP domain-containing protein</fullName>
    </recommendedName>
</protein>
<evidence type="ECO:0000313" key="3">
    <source>
        <dbReference type="Proteomes" id="UP000314986"/>
    </source>
</evidence>
<dbReference type="Proteomes" id="UP000314986">
    <property type="component" value="Unassembled WGS sequence"/>
</dbReference>
<reference evidence="3" key="3">
    <citation type="journal article" date="2014" name="Nature">
        <title>Elephant shark genome provides unique insights into gnathostome evolution.</title>
        <authorList>
            <consortium name="International Elephant Shark Genome Sequencing Consortium"/>
            <person name="Venkatesh B."/>
            <person name="Lee A.P."/>
            <person name="Ravi V."/>
            <person name="Maurya A.K."/>
            <person name="Lian M.M."/>
            <person name="Swann J.B."/>
            <person name="Ohta Y."/>
            <person name="Flajnik M.F."/>
            <person name="Sutoh Y."/>
            <person name="Kasahara M."/>
            <person name="Hoon S."/>
            <person name="Gangu V."/>
            <person name="Roy S.W."/>
            <person name="Irimia M."/>
            <person name="Korzh V."/>
            <person name="Kondrychyn I."/>
            <person name="Lim Z.W."/>
            <person name="Tay B.H."/>
            <person name="Tohari S."/>
            <person name="Kong K.W."/>
            <person name="Ho S."/>
            <person name="Lorente-Galdos B."/>
            <person name="Quilez J."/>
            <person name="Marques-Bonet T."/>
            <person name="Raney B.J."/>
            <person name="Ingham P.W."/>
            <person name="Tay A."/>
            <person name="Hillier L.W."/>
            <person name="Minx P."/>
            <person name="Boehm T."/>
            <person name="Wilson R.K."/>
            <person name="Brenner S."/>
            <person name="Warren W.C."/>
        </authorList>
    </citation>
    <scope>NUCLEOTIDE SEQUENCE [LARGE SCALE GENOMIC DNA]</scope>
</reference>
<dbReference type="PRINTS" id="PR00837">
    <property type="entry name" value="V5TPXLIKE"/>
</dbReference>
<dbReference type="AlphaFoldDB" id="A0A4W3HI11"/>
<dbReference type="SMART" id="SM00198">
    <property type="entry name" value="SCP"/>
    <property type="match status" value="1"/>
</dbReference>
<evidence type="ECO:0000313" key="2">
    <source>
        <dbReference type="Ensembl" id="ENSCMIP00000014717.1"/>
    </source>
</evidence>
<dbReference type="InterPro" id="IPR035940">
    <property type="entry name" value="CAP_sf"/>
</dbReference>
<dbReference type="Pfam" id="PF00188">
    <property type="entry name" value="CAP"/>
    <property type="match status" value="1"/>
</dbReference>
<reference evidence="2" key="4">
    <citation type="submission" date="2025-08" db="UniProtKB">
        <authorList>
            <consortium name="Ensembl"/>
        </authorList>
    </citation>
    <scope>IDENTIFICATION</scope>
</reference>
<reference evidence="3" key="2">
    <citation type="journal article" date="2007" name="PLoS Biol.">
        <title>Survey sequencing and comparative analysis of the elephant shark (Callorhinchus milii) genome.</title>
        <authorList>
            <person name="Venkatesh B."/>
            <person name="Kirkness E.F."/>
            <person name="Loh Y.H."/>
            <person name="Halpern A.L."/>
            <person name="Lee A.P."/>
            <person name="Johnson J."/>
            <person name="Dandona N."/>
            <person name="Viswanathan L.D."/>
            <person name="Tay A."/>
            <person name="Venter J.C."/>
            <person name="Strausberg R.L."/>
            <person name="Brenner S."/>
        </authorList>
    </citation>
    <scope>NUCLEOTIDE SEQUENCE [LARGE SCALE GENOMIC DNA]</scope>
</reference>
<dbReference type="FunFam" id="3.40.33.10:FF:000002">
    <property type="entry name" value="Golgi-associated plant pathogenesis-related protein 1"/>
    <property type="match status" value="1"/>
</dbReference>
<keyword evidence="3" id="KW-1185">Reference proteome</keyword>
<reference evidence="3" key="1">
    <citation type="journal article" date="2006" name="Science">
        <title>Ancient noncoding elements conserved in the human genome.</title>
        <authorList>
            <person name="Venkatesh B."/>
            <person name="Kirkness E.F."/>
            <person name="Loh Y.H."/>
            <person name="Halpern A.L."/>
            <person name="Lee A.P."/>
            <person name="Johnson J."/>
            <person name="Dandona N."/>
            <person name="Viswanathan L.D."/>
            <person name="Tay A."/>
            <person name="Venter J.C."/>
            <person name="Strausberg R.L."/>
            <person name="Brenner S."/>
        </authorList>
    </citation>
    <scope>NUCLEOTIDE SEQUENCE [LARGE SCALE GENOMIC DNA]</scope>
</reference>
<proteinExistence type="predicted"/>
<dbReference type="CDD" id="cd05382">
    <property type="entry name" value="CAP_GAPR1-like"/>
    <property type="match status" value="1"/>
</dbReference>
<dbReference type="SUPFAM" id="SSF55797">
    <property type="entry name" value="PR-1-like"/>
    <property type="match status" value="1"/>
</dbReference>
<dbReference type="STRING" id="7868.ENSCMIP00000014717"/>
<sequence length="186" mass="20679">MWVESNTGLIYQLTPFETEALIAHNDYRKIHKATELVFDQELRDQCKTWADAIAATGTIEDSASKNGENIWFKPNATEVLGKEPVDSWYEEINDYDFSSPGFSSLTSKFTQLIWKETTHMGISYSVGEAGLFVVAQYRPAGNSKNPRVFASNVLSETKTPLEILGSTSESLSDQNVPLDITGTKPC</sequence>
<name>A0A4W3HI11_CALMI</name>
<feature type="domain" description="SCP" evidence="1">
    <location>
        <begin position="15"/>
        <end position="145"/>
    </location>
</feature>
<accession>A0A4W3HI11</accession>
<dbReference type="InParanoid" id="A0A4W3HI11"/>
<dbReference type="InterPro" id="IPR014044">
    <property type="entry name" value="CAP_dom"/>
</dbReference>
<dbReference type="Ensembl" id="ENSCMIT00000015028.1">
    <property type="protein sequence ID" value="ENSCMIP00000014717.1"/>
    <property type="gene ID" value="ENSCMIG00000007243.1"/>
</dbReference>
<evidence type="ECO:0000259" key="1">
    <source>
        <dbReference type="SMART" id="SM00198"/>
    </source>
</evidence>
<dbReference type="PANTHER" id="PTHR10334">
    <property type="entry name" value="CYSTEINE-RICH SECRETORY PROTEIN-RELATED"/>
    <property type="match status" value="1"/>
</dbReference>
<dbReference type="GeneTree" id="ENSGT00940000165492"/>
<dbReference type="Gene3D" id="3.40.33.10">
    <property type="entry name" value="CAP"/>
    <property type="match status" value="1"/>
</dbReference>
<organism evidence="2 3">
    <name type="scientific">Callorhinchus milii</name>
    <name type="common">Ghost shark</name>
    <dbReference type="NCBI Taxonomy" id="7868"/>
    <lineage>
        <taxon>Eukaryota</taxon>
        <taxon>Metazoa</taxon>
        <taxon>Chordata</taxon>
        <taxon>Craniata</taxon>
        <taxon>Vertebrata</taxon>
        <taxon>Chondrichthyes</taxon>
        <taxon>Holocephali</taxon>
        <taxon>Chimaeriformes</taxon>
        <taxon>Callorhinchidae</taxon>
        <taxon>Callorhinchus</taxon>
    </lineage>
</organism>